<dbReference type="Gene3D" id="1.10.3680.10">
    <property type="entry name" value="TerB-like"/>
    <property type="match status" value="1"/>
</dbReference>
<feature type="region of interest" description="Disordered" evidence="1">
    <location>
        <begin position="91"/>
        <end position="141"/>
    </location>
</feature>
<sequence>MVALMESSEVLARVARVPLVFDALRACDADGVLAPGELEQIKRPAGALGVTEETVDRLREAHRQEEQAHAVPIAAVFPEGTPLLAPACGAAGGGSAAVGGSAFTRGTPAAPPPDGGGWGGAGKVRRSTGDLPVSQLRKAPT</sequence>
<protein>
    <recommendedName>
        <fullName evidence="4">Co-chaperone DjlA N-terminal domain-containing protein</fullName>
    </recommendedName>
</protein>
<dbReference type="AlphaFoldDB" id="A0A066YHK4"/>
<evidence type="ECO:0000313" key="3">
    <source>
        <dbReference type="Proteomes" id="UP000027178"/>
    </source>
</evidence>
<dbReference type="InterPro" id="IPR029024">
    <property type="entry name" value="TerB-like"/>
</dbReference>
<name>A0A066YHK4_9ACTN</name>
<evidence type="ECO:0000313" key="2">
    <source>
        <dbReference type="EMBL" id="KDN80612.1"/>
    </source>
</evidence>
<evidence type="ECO:0000256" key="1">
    <source>
        <dbReference type="SAM" id="MobiDB-lite"/>
    </source>
</evidence>
<gene>
    <name evidence="2" type="ORF">KCH_76610</name>
</gene>
<comment type="caution">
    <text evidence="2">The sequence shown here is derived from an EMBL/GenBank/DDBJ whole genome shotgun (WGS) entry which is preliminary data.</text>
</comment>
<dbReference type="EMBL" id="JNBY01000169">
    <property type="protein sequence ID" value="KDN80612.1"/>
    <property type="molecule type" value="Genomic_DNA"/>
</dbReference>
<dbReference type="SUPFAM" id="SSF158682">
    <property type="entry name" value="TerB-like"/>
    <property type="match status" value="1"/>
</dbReference>
<accession>A0A066YHK4</accession>
<organism evidence="2 3">
    <name type="scientific">Kitasatospora cheerisanensis KCTC 2395</name>
    <dbReference type="NCBI Taxonomy" id="1348663"/>
    <lineage>
        <taxon>Bacteria</taxon>
        <taxon>Bacillati</taxon>
        <taxon>Actinomycetota</taxon>
        <taxon>Actinomycetes</taxon>
        <taxon>Kitasatosporales</taxon>
        <taxon>Streptomycetaceae</taxon>
        <taxon>Kitasatospora</taxon>
    </lineage>
</organism>
<proteinExistence type="predicted"/>
<dbReference type="HOGENOM" id="CLU_1822763_0_0_11"/>
<reference evidence="2 3" key="1">
    <citation type="submission" date="2014-05" db="EMBL/GenBank/DDBJ databases">
        <title>Draft Genome Sequence of Kitasatospora cheerisanensis KCTC 2395.</title>
        <authorList>
            <person name="Nam D.H."/>
        </authorList>
    </citation>
    <scope>NUCLEOTIDE SEQUENCE [LARGE SCALE GENOMIC DNA]</scope>
    <source>
        <strain evidence="2 3">KCTC 2395</strain>
    </source>
</reference>
<dbReference type="Proteomes" id="UP000027178">
    <property type="component" value="Unassembled WGS sequence"/>
</dbReference>
<evidence type="ECO:0008006" key="4">
    <source>
        <dbReference type="Google" id="ProtNLM"/>
    </source>
</evidence>
<keyword evidence="3" id="KW-1185">Reference proteome</keyword>
<feature type="compositionally biased region" description="Low complexity" evidence="1">
    <location>
        <begin position="98"/>
        <end position="108"/>
    </location>
</feature>